<dbReference type="AlphaFoldDB" id="E6PUX6"/>
<evidence type="ECO:0000259" key="2">
    <source>
        <dbReference type="Pfam" id="PF01757"/>
    </source>
</evidence>
<feature type="transmembrane region" description="Helical" evidence="1">
    <location>
        <begin position="87"/>
        <end position="109"/>
    </location>
</feature>
<organism evidence="3">
    <name type="scientific">mine drainage metagenome</name>
    <dbReference type="NCBI Taxonomy" id="410659"/>
    <lineage>
        <taxon>unclassified sequences</taxon>
        <taxon>metagenomes</taxon>
        <taxon>ecological metagenomes</taxon>
    </lineage>
</organism>
<keyword evidence="3" id="KW-0012">Acyltransferase</keyword>
<feature type="transmembrane region" description="Helical" evidence="1">
    <location>
        <begin position="146"/>
        <end position="166"/>
    </location>
</feature>
<dbReference type="InterPro" id="IPR002656">
    <property type="entry name" value="Acyl_transf_3_dom"/>
</dbReference>
<name>E6PUX6_9ZZZZ</name>
<dbReference type="Pfam" id="PF01757">
    <property type="entry name" value="Acyl_transf_3"/>
    <property type="match status" value="1"/>
</dbReference>
<dbReference type="EMBL" id="CABM01000060">
    <property type="protein sequence ID" value="CBH98733.1"/>
    <property type="molecule type" value="Genomic_DNA"/>
</dbReference>
<dbReference type="PANTHER" id="PTHR23028">
    <property type="entry name" value="ACETYLTRANSFERASE"/>
    <property type="match status" value="1"/>
</dbReference>
<feature type="transmembrane region" description="Helical" evidence="1">
    <location>
        <begin position="200"/>
        <end position="224"/>
    </location>
</feature>
<feature type="transmembrane region" description="Helical" evidence="1">
    <location>
        <begin position="12"/>
        <end position="31"/>
    </location>
</feature>
<feature type="transmembrane region" description="Helical" evidence="1">
    <location>
        <begin position="255"/>
        <end position="273"/>
    </location>
</feature>
<feature type="transmembrane region" description="Helical" evidence="1">
    <location>
        <begin position="231"/>
        <end position="249"/>
    </location>
</feature>
<protein>
    <submittedName>
        <fullName evidence="3">Putative acyltransferase (Modular protein)</fullName>
    </submittedName>
</protein>
<feature type="transmembrane region" description="Helical" evidence="1">
    <location>
        <begin position="51"/>
        <end position="75"/>
    </location>
</feature>
<feature type="transmembrane region" description="Helical" evidence="1">
    <location>
        <begin position="320"/>
        <end position="342"/>
    </location>
</feature>
<keyword evidence="3" id="KW-0808">Transferase</keyword>
<dbReference type="PANTHER" id="PTHR23028:SF131">
    <property type="entry name" value="BLR2367 PROTEIN"/>
    <property type="match status" value="1"/>
</dbReference>
<evidence type="ECO:0000313" key="3">
    <source>
        <dbReference type="EMBL" id="CBH98733.1"/>
    </source>
</evidence>
<proteinExistence type="predicted"/>
<keyword evidence="1" id="KW-0472">Membrane</keyword>
<accession>E6PUX6</accession>
<feature type="transmembrane region" description="Helical" evidence="1">
    <location>
        <begin position="280"/>
        <end position="300"/>
    </location>
</feature>
<keyword evidence="1" id="KW-0812">Transmembrane</keyword>
<gene>
    <name evidence="3" type="ORF">CARN2_4215</name>
</gene>
<dbReference type="GO" id="GO:0016020">
    <property type="term" value="C:membrane"/>
    <property type="evidence" value="ECO:0007669"/>
    <property type="project" value="TreeGrafter"/>
</dbReference>
<dbReference type="InterPro" id="IPR050879">
    <property type="entry name" value="Acyltransferase_3"/>
</dbReference>
<dbReference type="GO" id="GO:0000271">
    <property type="term" value="P:polysaccharide biosynthetic process"/>
    <property type="evidence" value="ECO:0007669"/>
    <property type="project" value="TreeGrafter"/>
</dbReference>
<feature type="transmembrane region" description="Helical" evidence="1">
    <location>
        <begin position="173"/>
        <end position="194"/>
    </location>
</feature>
<dbReference type="GO" id="GO:0016747">
    <property type="term" value="F:acyltransferase activity, transferring groups other than amino-acyl groups"/>
    <property type="evidence" value="ECO:0007669"/>
    <property type="project" value="InterPro"/>
</dbReference>
<comment type="caution">
    <text evidence="3">The sequence shown here is derived from an EMBL/GenBank/DDBJ whole genome shotgun (WGS) entry which is preliminary data.</text>
</comment>
<evidence type="ECO:0000256" key="1">
    <source>
        <dbReference type="SAM" id="Phobius"/>
    </source>
</evidence>
<feature type="domain" description="Acyltransferase 3" evidence="2">
    <location>
        <begin position="10"/>
        <end position="343"/>
    </location>
</feature>
<keyword evidence="1" id="KW-1133">Transmembrane helix</keyword>
<reference evidence="3" key="1">
    <citation type="submission" date="2009-10" db="EMBL/GenBank/DDBJ databases">
        <title>Diversity of trophic interactions inside an arsenic-rich microbial ecosystem.</title>
        <authorList>
            <person name="Bertin P.N."/>
            <person name="Heinrich-Salmeron A."/>
            <person name="Pelletier E."/>
            <person name="Goulhen-Chollet F."/>
            <person name="Arsene-Ploetze F."/>
            <person name="Gallien S."/>
            <person name="Calteau A."/>
            <person name="Vallenet D."/>
            <person name="Casiot C."/>
            <person name="Chane-Woon-Ming B."/>
            <person name="Giloteaux L."/>
            <person name="Barakat M."/>
            <person name="Bonnefoy V."/>
            <person name="Bruneel O."/>
            <person name="Chandler M."/>
            <person name="Cleiss J."/>
            <person name="Duran R."/>
            <person name="Elbaz-Poulichet F."/>
            <person name="Fonknechten N."/>
            <person name="Lauga B."/>
            <person name="Mornico D."/>
            <person name="Ortet P."/>
            <person name="Schaeffer C."/>
            <person name="Siguier P."/>
            <person name="Alexander Thil Smith A."/>
            <person name="Van Dorsselaer A."/>
            <person name="Weissenbach J."/>
            <person name="Medigue C."/>
            <person name="Le Paslier D."/>
        </authorList>
    </citation>
    <scope>NUCLEOTIDE SEQUENCE</scope>
</reference>
<sequence>MDDHHRLKVLDGFRAVAILLVIGFHYFARWTPPLSPANLYPYGDLGAHVWLFQYGYLGVELFFIISGFVISMTLFRCRSLGHFARKRFARLFPTMLLCSVLTFVVVSLLPQHVFHPKVRDFLPSLTFTEPLIWTKLFGSDFKAVDGSYWSLFVEVKFYLWIGILYFAAGPQRFFRAAAWLFGALVLASSLMQALQLPHQWALDFVFALNALPWFVAGIGFYALYGDHTSRIGWLLLGEAALAVPALQLVAPAGAIAPLIAMALCYSLFLAMLLRPRWVSWLAYPPIAALGVASYSLYLLHQDIGVALLDTLRLALGPAHPASSALLVPALTVMLTATSLLIYRYWEAPAKTFLLTWRAGRQALRRAAPVANNPNAPMQ</sequence>